<proteinExistence type="inferred from homology"/>
<feature type="transmembrane region" description="Helical" evidence="7">
    <location>
        <begin position="243"/>
        <end position="263"/>
    </location>
</feature>
<protein>
    <submittedName>
        <fullName evidence="9">ABC transporter permease</fullName>
    </submittedName>
</protein>
<comment type="similarity">
    <text evidence="7">Belongs to the binding-protein-dependent transport system permease family.</text>
</comment>
<dbReference type="Gene3D" id="1.10.3720.10">
    <property type="entry name" value="MetI-like"/>
    <property type="match status" value="1"/>
</dbReference>
<evidence type="ECO:0000256" key="5">
    <source>
        <dbReference type="ARBA" id="ARBA00022989"/>
    </source>
</evidence>
<feature type="domain" description="ABC transmembrane type-1" evidence="8">
    <location>
        <begin position="83"/>
        <end position="267"/>
    </location>
</feature>
<evidence type="ECO:0000256" key="2">
    <source>
        <dbReference type="ARBA" id="ARBA00022448"/>
    </source>
</evidence>
<reference evidence="9" key="1">
    <citation type="journal article" date="2021" name="PeerJ">
        <title>Extensive microbial diversity within the chicken gut microbiome revealed by metagenomics and culture.</title>
        <authorList>
            <person name="Gilroy R."/>
            <person name="Ravi A."/>
            <person name="Getino M."/>
            <person name="Pursley I."/>
            <person name="Horton D.L."/>
            <person name="Alikhan N.F."/>
            <person name="Baker D."/>
            <person name="Gharbi K."/>
            <person name="Hall N."/>
            <person name="Watson M."/>
            <person name="Adriaenssens E.M."/>
            <person name="Foster-Nyarko E."/>
            <person name="Jarju S."/>
            <person name="Secka A."/>
            <person name="Antonio M."/>
            <person name="Oren A."/>
            <person name="Chaudhuri R.R."/>
            <person name="La Ragione R."/>
            <person name="Hildebrand F."/>
            <person name="Pallen M.J."/>
        </authorList>
    </citation>
    <scope>NUCLEOTIDE SEQUENCE</scope>
    <source>
        <strain evidence="9">ChiGjej3B3-7470</strain>
    </source>
</reference>
<feature type="transmembrane region" description="Helical" evidence="7">
    <location>
        <begin position="202"/>
        <end position="223"/>
    </location>
</feature>
<dbReference type="PANTHER" id="PTHR30151:SF20">
    <property type="entry name" value="ABC TRANSPORTER PERMEASE PROTEIN HI_0355-RELATED"/>
    <property type="match status" value="1"/>
</dbReference>
<evidence type="ECO:0000313" key="9">
    <source>
        <dbReference type="EMBL" id="HJE52377.1"/>
    </source>
</evidence>
<dbReference type="PANTHER" id="PTHR30151">
    <property type="entry name" value="ALKANE SULFONATE ABC TRANSPORTER-RELATED, MEMBRANE SUBUNIT"/>
    <property type="match status" value="1"/>
</dbReference>
<dbReference type="Pfam" id="PF00528">
    <property type="entry name" value="BPD_transp_1"/>
    <property type="match status" value="1"/>
</dbReference>
<dbReference type="AlphaFoldDB" id="A0A921EQI9"/>
<dbReference type="GO" id="GO:0005886">
    <property type="term" value="C:plasma membrane"/>
    <property type="evidence" value="ECO:0007669"/>
    <property type="project" value="UniProtKB-SubCell"/>
</dbReference>
<keyword evidence="6 7" id="KW-0472">Membrane</keyword>
<dbReference type="InterPro" id="IPR035906">
    <property type="entry name" value="MetI-like_sf"/>
</dbReference>
<organism evidence="9 10">
    <name type="scientific">Tessaracoccus flavescens</name>
    <dbReference type="NCBI Taxonomy" id="399497"/>
    <lineage>
        <taxon>Bacteria</taxon>
        <taxon>Bacillati</taxon>
        <taxon>Actinomycetota</taxon>
        <taxon>Actinomycetes</taxon>
        <taxon>Propionibacteriales</taxon>
        <taxon>Propionibacteriaceae</taxon>
        <taxon>Tessaracoccus</taxon>
    </lineage>
</organism>
<dbReference type="SUPFAM" id="SSF161098">
    <property type="entry name" value="MetI-like"/>
    <property type="match status" value="1"/>
</dbReference>
<dbReference type="GO" id="GO:0055085">
    <property type="term" value="P:transmembrane transport"/>
    <property type="evidence" value="ECO:0007669"/>
    <property type="project" value="InterPro"/>
</dbReference>
<dbReference type="CDD" id="cd06261">
    <property type="entry name" value="TM_PBP2"/>
    <property type="match status" value="1"/>
</dbReference>
<keyword evidence="3" id="KW-1003">Cell membrane</keyword>
<comment type="caution">
    <text evidence="9">The sequence shown here is derived from an EMBL/GenBank/DDBJ whole genome shotgun (WGS) entry which is preliminary data.</text>
</comment>
<feature type="transmembrane region" description="Helical" evidence="7">
    <location>
        <begin position="87"/>
        <end position="109"/>
    </location>
</feature>
<name>A0A921EQI9_9ACTN</name>
<sequence length="279" mass="29456">MTTAERRRARTMAHLGLWSAYTARTRPVKGRWLPAAVAFAVTIGVWWLVTASGMVEPLYLPNPIDVVARMIDQARLGIAWRYLSPTIAAALLGTAIAVAVALPLGILVTHSRLLAAVVEPLVAITQTVPMVAIAPLLVLWIGYGTVPIAVLCAIMAFFPMVTTTVVGLRNLDMRVVENALLDGTSSWQRLVHIEGPMAAPSILAGIRGGVVLAMTGAVVGELVMGGSGMGTLLTLSREAADTAGMFAVVAWISLAAMVLYGLVQLLERAAVARLQGENT</sequence>
<dbReference type="EMBL" id="DYZF01000266">
    <property type="protein sequence ID" value="HJE52377.1"/>
    <property type="molecule type" value="Genomic_DNA"/>
</dbReference>
<reference evidence="9" key="2">
    <citation type="submission" date="2021-09" db="EMBL/GenBank/DDBJ databases">
        <authorList>
            <person name="Gilroy R."/>
        </authorList>
    </citation>
    <scope>NUCLEOTIDE SEQUENCE</scope>
    <source>
        <strain evidence="9">ChiGjej3B3-7470</strain>
    </source>
</reference>
<keyword evidence="2 7" id="KW-0813">Transport</keyword>
<evidence type="ECO:0000259" key="8">
    <source>
        <dbReference type="PROSITE" id="PS50928"/>
    </source>
</evidence>
<dbReference type="InterPro" id="IPR000515">
    <property type="entry name" value="MetI-like"/>
</dbReference>
<evidence type="ECO:0000313" key="10">
    <source>
        <dbReference type="Proteomes" id="UP000712713"/>
    </source>
</evidence>
<dbReference type="PROSITE" id="PS50928">
    <property type="entry name" value="ABC_TM1"/>
    <property type="match status" value="1"/>
</dbReference>
<gene>
    <name evidence="9" type="ORF">K8V15_10475</name>
</gene>
<keyword evidence="4 7" id="KW-0812">Transmembrane</keyword>
<feature type="transmembrane region" description="Helical" evidence="7">
    <location>
        <begin position="121"/>
        <end position="142"/>
    </location>
</feature>
<feature type="transmembrane region" description="Helical" evidence="7">
    <location>
        <begin position="32"/>
        <end position="49"/>
    </location>
</feature>
<accession>A0A921EQI9</accession>
<evidence type="ECO:0000256" key="3">
    <source>
        <dbReference type="ARBA" id="ARBA00022475"/>
    </source>
</evidence>
<evidence type="ECO:0000256" key="1">
    <source>
        <dbReference type="ARBA" id="ARBA00004651"/>
    </source>
</evidence>
<dbReference type="Proteomes" id="UP000712713">
    <property type="component" value="Unassembled WGS sequence"/>
</dbReference>
<comment type="subcellular location">
    <subcellularLocation>
        <location evidence="1 7">Cell membrane</location>
        <topology evidence="1 7">Multi-pass membrane protein</topology>
    </subcellularLocation>
</comment>
<evidence type="ECO:0000256" key="4">
    <source>
        <dbReference type="ARBA" id="ARBA00022692"/>
    </source>
</evidence>
<keyword evidence="5 7" id="KW-1133">Transmembrane helix</keyword>
<evidence type="ECO:0000256" key="6">
    <source>
        <dbReference type="ARBA" id="ARBA00023136"/>
    </source>
</evidence>
<feature type="transmembrane region" description="Helical" evidence="7">
    <location>
        <begin position="148"/>
        <end position="168"/>
    </location>
</feature>
<evidence type="ECO:0000256" key="7">
    <source>
        <dbReference type="RuleBase" id="RU363032"/>
    </source>
</evidence>